<dbReference type="Gene3D" id="3.30.70.2970">
    <property type="entry name" value="Protein of unknown function (DUF541), domain 2"/>
    <property type="match status" value="1"/>
</dbReference>
<protein>
    <submittedName>
        <fullName evidence="1">Uncharacterized protein YggE</fullName>
    </submittedName>
</protein>
<sequence>MTDRARLQIVPALLAACLALLLALTLFAAYSLGSGGRSQAAVLAPAAASEATARTYGTITMTGTGEATGVPDQLSFTLSISRKADDVATAMDQATATMRRALGALAAKGVLRKDTRSTGLSIDPEYDYPSYGPPVLTGYRVRQTVSVLVRDLRDGGRAIAAAVRAGGNATRVSGIGLRIGDKDALLADAREAAVRAATAKAQQYADATGQPLGRVLTVKEGSVAARVPQPQLLTRAMGYLPTADTAALEALPIRAGRSDLSVRVTVVWALDGGE</sequence>
<dbReference type="PROSITE" id="PS51257">
    <property type="entry name" value="PROKAR_LIPOPROTEIN"/>
    <property type="match status" value="1"/>
</dbReference>
<keyword evidence="2" id="KW-1185">Reference proteome</keyword>
<reference evidence="1 2" key="1">
    <citation type="submission" date="2023-07" db="EMBL/GenBank/DDBJ databases">
        <title>Sequencing the genomes of 1000 actinobacteria strains.</title>
        <authorList>
            <person name="Klenk H.-P."/>
        </authorList>
    </citation>
    <scope>NUCLEOTIDE SEQUENCE [LARGE SCALE GENOMIC DNA]</scope>
    <source>
        <strain evidence="1 2">DSM 19426</strain>
    </source>
</reference>
<dbReference type="Pfam" id="PF04402">
    <property type="entry name" value="SIMPL"/>
    <property type="match status" value="1"/>
</dbReference>
<accession>A0ABU2BZY7</accession>
<proteinExistence type="predicted"/>
<dbReference type="Proteomes" id="UP001183648">
    <property type="component" value="Unassembled WGS sequence"/>
</dbReference>
<dbReference type="PANTHER" id="PTHR34387:SF1">
    <property type="entry name" value="PERIPLASMIC IMMUNOGENIC PROTEIN"/>
    <property type="match status" value="1"/>
</dbReference>
<dbReference type="Gene3D" id="3.30.110.170">
    <property type="entry name" value="Protein of unknown function (DUF541), domain 1"/>
    <property type="match status" value="1"/>
</dbReference>
<dbReference type="RefSeq" id="WP_310304975.1">
    <property type="nucleotide sequence ID" value="NZ_BAAAPS010000005.1"/>
</dbReference>
<evidence type="ECO:0000313" key="2">
    <source>
        <dbReference type="Proteomes" id="UP001183648"/>
    </source>
</evidence>
<dbReference type="EMBL" id="JAVDYG010000001">
    <property type="protein sequence ID" value="MDR7363971.1"/>
    <property type="molecule type" value="Genomic_DNA"/>
</dbReference>
<dbReference type="InterPro" id="IPR007497">
    <property type="entry name" value="SIMPL/DUF541"/>
</dbReference>
<name>A0ABU2BZY7_9ACTN</name>
<evidence type="ECO:0000313" key="1">
    <source>
        <dbReference type="EMBL" id="MDR7363971.1"/>
    </source>
</evidence>
<gene>
    <name evidence="1" type="ORF">J2S63_003524</name>
</gene>
<comment type="caution">
    <text evidence="1">The sequence shown here is derived from an EMBL/GenBank/DDBJ whole genome shotgun (WGS) entry which is preliminary data.</text>
</comment>
<dbReference type="PANTHER" id="PTHR34387">
    <property type="entry name" value="SLR1258 PROTEIN"/>
    <property type="match status" value="1"/>
</dbReference>
<organism evidence="1 2">
    <name type="scientific">Nocardioides marmoribigeumensis</name>
    <dbReference type="NCBI Taxonomy" id="433649"/>
    <lineage>
        <taxon>Bacteria</taxon>
        <taxon>Bacillati</taxon>
        <taxon>Actinomycetota</taxon>
        <taxon>Actinomycetes</taxon>
        <taxon>Propionibacteriales</taxon>
        <taxon>Nocardioidaceae</taxon>
        <taxon>Nocardioides</taxon>
    </lineage>
</organism>
<dbReference type="InterPro" id="IPR052022">
    <property type="entry name" value="26kDa_periplasmic_antigen"/>
</dbReference>